<dbReference type="SUPFAM" id="SSF51735">
    <property type="entry name" value="NAD(P)-binding Rossmann-fold domains"/>
    <property type="match status" value="1"/>
</dbReference>
<dbReference type="Pfam" id="PF01408">
    <property type="entry name" value="GFO_IDH_MocA"/>
    <property type="match status" value="1"/>
</dbReference>
<evidence type="ECO:0000259" key="3">
    <source>
        <dbReference type="Pfam" id="PF02894"/>
    </source>
</evidence>
<protein>
    <submittedName>
        <fullName evidence="4">Oxidoreductase family protein</fullName>
    </submittedName>
</protein>
<evidence type="ECO:0000313" key="4">
    <source>
        <dbReference type="EMBL" id="TDO94218.1"/>
    </source>
</evidence>
<dbReference type="PANTHER" id="PTHR43377">
    <property type="entry name" value="BILIVERDIN REDUCTASE A"/>
    <property type="match status" value="1"/>
</dbReference>
<dbReference type="InterPro" id="IPR000683">
    <property type="entry name" value="Gfo/Idh/MocA-like_OxRdtase_N"/>
</dbReference>
<dbReference type="InterPro" id="IPR051450">
    <property type="entry name" value="Gfo/Idh/MocA_Oxidoreductases"/>
</dbReference>
<dbReference type="AlphaFoldDB" id="A0A4R6LZ96"/>
<gene>
    <name evidence="4" type="ORF">DFR79_104184</name>
</gene>
<comment type="similarity">
    <text evidence="1">Belongs to the Gfo/Idh/MocA family.</text>
</comment>
<dbReference type="Gene3D" id="3.40.50.720">
    <property type="entry name" value="NAD(P)-binding Rossmann-like Domain"/>
    <property type="match status" value="1"/>
</dbReference>
<dbReference type="GO" id="GO:0000166">
    <property type="term" value="F:nucleotide binding"/>
    <property type="evidence" value="ECO:0007669"/>
    <property type="project" value="InterPro"/>
</dbReference>
<dbReference type="InterPro" id="IPR004104">
    <property type="entry name" value="Gfo/Idh/MocA-like_OxRdtase_C"/>
</dbReference>
<feature type="domain" description="Gfo/Idh/MocA-like oxidoreductase C-terminal" evidence="3">
    <location>
        <begin position="141"/>
        <end position="226"/>
    </location>
</feature>
<feature type="domain" description="Gfo/Idh/MocA-like oxidoreductase N-terminal" evidence="2">
    <location>
        <begin position="7"/>
        <end position="128"/>
    </location>
</feature>
<comment type="caution">
    <text evidence="4">The sequence shown here is derived from an EMBL/GenBank/DDBJ whole genome shotgun (WGS) entry which is preliminary data.</text>
</comment>
<dbReference type="Proteomes" id="UP000295064">
    <property type="component" value="Unassembled WGS sequence"/>
</dbReference>
<name>A0A4R6LZ96_9FIRM</name>
<sequence>MNKISTVAVLGAGNRGREAYGSYILEHPGDIKAVAVAEPDADKRALFSKEHNIDKKLQFESWEKLLNKDRLADGIIIATLDNMHLEPVLQAMEKGYKILLEKPIAPNLEDLIEIYKKYKETESEILVAHVLRYTNFFSKLKELLNEKVIGKVRYIDLNENIGYYHFAHSYVRGNWRNTDSAAPIILAKSCHDLDILHWLLGTKTKKLSSSASLEIFKEESKPENAADRCVYCNIEADCPYSAKKIYLGEDTDWPTSVITTDLSYEGRFKALKEGPYGRCVWKSDNNVPDVQRVNMTQSDNTEVNFTLNAFSKDITRDIKIHGSLGEIEGDFEKGIIELSIFGKSNSVIEIEAASGHHGGGDSGLMSQFVSLLKGKEIDSWSSSLEESLESHLMAFAAEEARAKNSVINLTKWRQEQFNSI</sequence>
<reference evidence="4 5" key="1">
    <citation type="submission" date="2019-03" db="EMBL/GenBank/DDBJ databases">
        <title>Subsurface microbial communities from deep shales in Ohio and West Virginia, USA.</title>
        <authorList>
            <person name="Wrighton K."/>
        </authorList>
    </citation>
    <scope>NUCLEOTIDE SEQUENCE [LARGE SCALE GENOMIC DNA]</scope>
    <source>
        <strain evidence="4 5">MA284_T2</strain>
    </source>
</reference>
<dbReference type="Gene3D" id="3.30.360.10">
    <property type="entry name" value="Dihydrodipicolinate Reductase, domain 2"/>
    <property type="match status" value="1"/>
</dbReference>
<organism evidence="4 5">
    <name type="scientific">Halanaerobium saccharolyticum</name>
    <dbReference type="NCBI Taxonomy" id="43595"/>
    <lineage>
        <taxon>Bacteria</taxon>
        <taxon>Bacillati</taxon>
        <taxon>Bacillota</taxon>
        <taxon>Clostridia</taxon>
        <taxon>Halanaerobiales</taxon>
        <taxon>Halanaerobiaceae</taxon>
        <taxon>Halanaerobium</taxon>
    </lineage>
</organism>
<dbReference type="Pfam" id="PF02894">
    <property type="entry name" value="GFO_IDH_MocA_C"/>
    <property type="match status" value="1"/>
</dbReference>
<accession>A0A4R6LZ96</accession>
<dbReference type="InterPro" id="IPR036291">
    <property type="entry name" value="NAD(P)-bd_dom_sf"/>
</dbReference>
<proteinExistence type="inferred from homology"/>
<dbReference type="OrthoDB" id="9781966at2"/>
<evidence type="ECO:0000259" key="2">
    <source>
        <dbReference type="Pfam" id="PF01408"/>
    </source>
</evidence>
<evidence type="ECO:0000256" key="1">
    <source>
        <dbReference type="ARBA" id="ARBA00010928"/>
    </source>
</evidence>
<dbReference type="SUPFAM" id="SSF55347">
    <property type="entry name" value="Glyceraldehyde-3-phosphate dehydrogenase-like, C-terminal domain"/>
    <property type="match status" value="1"/>
</dbReference>
<dbReference type="EMBL" id="SNWX01000004">
    <property type="protein sequence ID" value="TDO94218.1"/>
    <property type="molecule type" value="Genomic_DNA"/>
</dbReference>
<dbReference type="PANTHER" id="PTHR43377:SF2">
    <property type="entry name" value="BINDING ROSSMANN FOLD OXIDOREDUCTASE, PUTATIVE (AFU_ORTHOLOGUE AFUA_4G00560)-RELATED"/>
    <property type="match status" value="1"/>
</dbReference>
<evidence type="ECO:0000313" key="5">
    <source>
        <dbReference type="Proteomes" id="UP000295064"/>
    </source>
</evidence>
<dbReference type="RefSeq" id="WP_133514329.1">
    <property type="nucleotide sequence ID" value="NZ_SNWX01000004.1"/>
</dbReference>